<evidence type="ECO:0000256" key="1">
    <source>
        <dbReference type="ARBA" id="ARBA00004651"/>
    </source>
</evidence>
<evidence type="ECO:0000256" key="5">
    <source>
        <dbReference type="ARBA" id="ARBA00023136"/>
    </source>
</evidence>
<dbReference type="AlphaFoldDB" id="A0A938AZU0"/>
<sequence length="358" mass="38838">MINRESGVFQTSYQGDMAVYPLPLAKIALGLTLAALLLVPLGLAGNDHLLSILNTIALASIGAIGLNILNGYTGQISLGQGAFMAVGGYTAAILSARYGMPFWFGILAGGSMAALVGALFGIPSLRIKGLYLAVATLAAQLIIEWTINHVPWIGGGAQSSIYVDSPRLLGFVFNTELRRYYLILVFFLLAYFGAQNLVRSRVGRAFIAIRDRDVAAEIIGVNIFKYKLLAFAVSSFYAGVAGALWTYYLRIANYENFTLAVSVEYLTMVIIGGLGSVLGSVLGAIFIKLLPIALDLTVISIAKNVFGISYENVANFLANFQLLVFGALIILFLIVEPEGLARLWENVKRYFRLWPYSY</sequence>
<dbReference type="InterPro" id="IPR001851">
    <property type="entry name" value="ABC_transp_permease"/>
</dbReference>
<feature type="transmembrane region" description="Helical" evidence="6">
    <location>
        <begin position="49"/>
        <end position="69"/>
    </location>
</feature>
<dbReference type="GO" id="GO:0005886">
    <property type="term" value="C:plasma membrane"/>
    <property type="evidence" value="ECO:0007669"/>
    <property type="project" value="UniProtKB-SubCell"/>
</dbReference>
<name>A0A938AZU0_UNCTE</name>
<proteinExistence type="predicted"/>
<gene>
    <name evidence="7" type="ORF">FJZ47_04095</name>
</gene>
<evidence type="ECO:0000256" key="2">
    <source>
        <dbReference type="ARBA" id="ARBA00022475"/>
    </source>
</evidence>
<dbReference type="PANTHER" id="PTHR30482:SF5">
    <property type="entry name" value="ABC TRANSPORTER PERMEASE PROTEIN"/>
    <property type="match status" value="1"/>
</dbReference>
<comment type="caution">
    <text evidence="7">The sequence shown here is derived from an EMBL/GenBank/DDBJ whole genome shotgun (WGS) entry which is preliminary data.</text>
</comment>
<dbReference type="CDD" id="cd06581">
    <property type="entry name" value="TM_PBP1_LivM_like"/>
    <property type="match status" value="1"/>
</dbReference>
<feature type="transmembrane region" description="Helical" evidence="6">
    <location>
        <begin position="316"/>
        <end position="335"/>
    </location>
</feature>
<reference evidence="7" key="1">
    <citation type="submission" date="2019-03" db="EMBL/GenBank/DDBJ databases">
        <title>Lake Tanganyika Metagenome-Assembled Genomes (MAGs).</title>
        <authorList>
            <person name="Tran P."/>
        </authorList>
    </citation>
    <scope>NUCLEOTIDE SEQUENCE</scope>
    <source>
        <strain evidence="7">K_DeepCast_65m_m2_066</strain>
    </source>
</reference>
<accession>A0A938AZU0</accession>
<keyword evidence="4 6" id="KW-1133">Transmembrane helix</keyword>
<evidence type="ECO:0000313" key="7">
    <source>
        <dbReference type="EMBL" id="MBM3222972.1"/>
    </source>
</evidence>
<protein>
    <submittedName>
        <fullName evidence="7">Branched-chain amino acid ABC transporter permease</fullName>
    </submittedName>
</protein>
<feature type="transmembrane region" description="Helical" evidence="6">
    <location>
        <begin position="180"/>
        <end position="198"/>
    </location>
</feature>
<feature type="transmembrane region" description="Helical" evidence="6">
    <location>
        <begin position="129"/>
        <end position="147"/>
    </location>
</feature>
<keyword evidence="5 6" id="KW-0472">Membrane</keyword>
<keyword evidence="3 6" id="KW-0812">Transmembrane</keyword>
<dbReference type="GO" id="GO:0015658">
    <property type="term" value="F:branched-chain amino acid transmembrane transporter activity"/>
    <property type="evidence" value="ECO:0007669"/>
    <property type="project" value="InterPro"/>
</dbReference>
<dbReference type="EMBL" id="VGLS01000078">
    <property type="protein sequence ID" value="MBM3222972.1"/>
    <property type="molecule type" value="Genomic_DNA"/>
</dbReference>
<evidence type="ECO:0000256" key="3">
    <source>
        <dbReference type="ARBA" id="ARBA00022692"/>
    </source>
</evidence>
<evidence type="ECO:0000313" key="8">
    <source>
        <dbReference type="Proteomes" id="UP000712673"/>
    </source>
</evidence>
<feature type="transmembrane region" description="Helical" evidence="6">
    <location>
        <begin position="20"/>
        <end position="43"/>
    </location>
</feature>
<evidence type="ECO:0000256" key="6">
    <source>
        <dbReference type="SAM" id="Phobius"/>
    </source>
</evidence>
<evidence type="ECO:0000256" key="4">
    <source>
        <dbReference type="ARBA" id="ARBA00022989"/>
    </source>
</evidence>
<feature type="transmembrane region" description="Helical" evidence="6">
    <location>
        <begin position="76"/>
        <end position="96"/>
    </location>
</feature>
<feature type="transmembrane region" description="Helical" evidence="6">
    <location>
        <begin position="268"/>
        <end position="287"/>
    </location>
</feature>
<organism evidence="7 8">
    <name type="scientific">Tectimicrobiota bacterium</name>
    <dbReference type="NCBI Taxonomy" id="2528274"/>
    <lineage>
        <taxon>Bacteria</taxon>
        <taxon>Pseudomonadati</taxon>
        <taxon>Nitrospinota/Tectimicrobiota group</taxon>
        <taxon>Candidatus Tectimicrobiota</taxon>
    </lineage>
</organism>
<comment type="subcellular location">
    <subcellularLocation>
        <location evidence="1">Cell membrane</location>
        <topology evidence="1">Multi-pass membrane protein</topology>
    </subcellularLocation>
</comment>
<dbReference type="InterPro" id="IPR043428">
    <property type="entry name" value="LivM-like"/>
</dbReference>
<keyword evidence="2" id="KW-1003">Cell membrane</keyword>
<feature type="transmembrane region" description="Helical" evidence="6">
    <location>
        <begin position="102"/>
        <end position="122"/>
    </location>
</feature>
<dbReference type="Proteomes" id="UP000712673">
    <property type="component" value="Unassembled WGS sequence"/>
</dbReference>
<dbReference type="Pfam" id="PF02653">
    <property type="entry name" value="BPD_transp_2"/>
    <property type="match status" value="1"/>
</dbReference>
<dbReference type="PANTHER" id="PTHR30482">
    <property type="entry name" value="HIGH-AFFINITY BRANCHED-CHAIN AMINO ACID TRANSPORT SYSTEM PERMEASE"/>
    <property type="match status" value="1"/>
</dbReference>
<feature type="transmembrane region" description="Helical" evidence="6">
    <location>
        <begin position="228"/>
        <end position="248"/>
    </location>
</feature>